<dbReference type="InterPro" id="IPR013078">
    <property type="entry name" value="His_Pase_superF_clade-1"/>
</dbReference>
<dbReference type="CDD" id="cd07067">
    <property type="entry name" value="HP_PGM_like"/>
    <property type="match status" value="1"/>
</dbReference>
<evidence type="ECO:0000313" key="1">
    <source>
        <dbReference type="EMBL" id="MFC6871678.1"/>
    </source>
</evidence>
<dbReference type="Gene3D" id="3.40.50.1240">
    <property type="entry name" value="Phosphoglycerate mutase-like"/>
    <property type="match status" value="1"/>
</dbReference>
<dbReference type="PANTHER" id="PTHR48100:SF58">
    <property type="entry name" value="PE-PGRS FAMILY PROTEIN PE_PGRS11"/>
    <property type="match status" value="1"/>
</dbReference>
<dbReference type="InterPro" id="IPR050275">
    <property type="entry name" value="PGM_Phosphatase"/>
</dbReference>
<evidence type="ECO:0000313" key="2">
    <source>
        <dbReference type="Proteomes" id="UP001596337"/>
    </source>
</evidence>
<accession>A0ABW2C8X5</accession>
<protein>
    <submittedName>
        <fullName evidence="1">Histidine phosphatase family protein</fullName>
    </submittedName>
</protein>
<dbReference type="PANTHER" id="PTHR48100">
    <property type="entry name" value="BROAD-SPECIFICITY PHOSPHATASE YOR283W-RELATED"/>
    <property type="match status" value="1"/>
</dbReference>
<dbReference type="InterPro" id="IPR029033">
    <property type="entry name" value="His_PPase_superfam"/>
</dbReference>
<dbReference type="SMART" id="SM00855">
    <property type="entry name" value="PGAM"/>
    <property type="match status" value="1"/>
</dbReference>
<dbReference type="RefSeq" id="WP_345391678.1">
    <property type="nucleotide sequence ID" value="NZ_BAABLA010000007.1"/>
</dbReference>
<proteinExistence type="predicted"/>
<reference evidence="2" key="1">
    <citation type="journal article" date="2019" name="Int. J. Syst. Evol. Microbiol.">
        <title>The Global Catalogue of Microorganisms (GCM) 10K type strain sequencing project: providing services to taxonomists for standard genome sequencing and annotation.</title>
        <authorList>
            <consortium name="The Broad Institute Genomics Platform"/>
            <consortium name="The Broad Institute Genome Sequencing Center for Infectious Disease"/>
            <person name="Wu L."/>
            <person name="Ma J."/>
        </authorList>
    </citation>
    <scope>NUCLEOTIDE SEQUENCE [LARGE SCALE GENOMIC DNA]</scope>
    <source>
        <strain evidence="2">KCTC 32255</strain>
    </source>
</reference>
<gene>
    <name evidence="1" type="ORF">ACFQGD_31615</name>
</gene>
<name>A0ABW2C8X5_9PSEU</name>
<keyword evidence="2" id="KW-1185">Reference proteome</keyword>
<dbReference type="Pfam" id="PF00300">
    <property type="entry name" value="His_Phos_1"/>
    <property type="match status" value="1"/>
</dbReference>
<dbReference type="SUPFAM" id="SSF53254">
    <property type="entry name" value="Phosphoglycerate mutase-like"/>
    <property type="match status" value="1"/>
</dbReference>
<comment type="caution">
    <text evidence="1">The sequence shown here is derived from an EMBL/GenBank/DDBJ whole genome shotgun (WGS) entry which is preliminary data.</text>
</comment>
<organism evidence="1 2">
    <name type="scientific">Haloechinothrix salitolerans</name>
    <dbReference type="NCBI Taxonomy" id="926830"/>
    <lineage>
        <taxon>Bacteria</taxon>
        <taxon>Bacillati</taxon>
        <taxon>Actinomycetota</taxon>
        <taxon>Actinomycetes</taxon>
        <taxon>Pseudonocardiales</taxon>
        <taxon>Pseudonocardiaceae</taxon>
        <taxon>Haloechinothrix</taxon>
    </lineage>
</organism>
<dbReference type="EMBL" id="JBHSXX010000001">
    <property type="protein sequence ID" value="MFC6871678.1"/>
    <property type="molecule type" value="Genomic_DNA"/>
</dbReference>
<sequence length="205" mass="21781">MKLQLVRHAQSTANVLRTLNTKMPGPPLTELGRQQADALADQLADAHIVGVYASVAIRAQQTAAPLAARHALDVRVVDGLQEVFVGDLEDRGDTDAITAFADVFHPWTRGELHLAMPGGESGHDVAERFRAAIAQIRAKHEQEHPHGTVVVVSHGAAMRLCAELLADNVPPNLADAGLIPNTGAIVLEASDGGGWHCHSWAGVDM</sequence>
<dbReference type="Proteomes" id="UP001596337">
    <property type="component" value="Unassembled WGS sequence"/>
</dbReference>